<keyword evidence="1" id="KW-0472">Membrane</keyword>
<accession>A0A7Y1ADF0</accession>
<dbReference type="AlphaFoldDB" id="A0A7Y1ADF0"/>
<organism evidence="2 3">
    <name type="scientific">Pseudomonas veronii</name>
    <dbReference type="NCBI Taxonomy" id="76761"/>
    <lineage>
        <taxon>Bacteria</taxon>
        <taxon>Pseudomonadati</taxon>
        <taxon>Pseudomonadota</taxon>
        <taxon>Gammaproteobacteria</taxon>
        <taxon>Pseudomonadales</taxon>
        <taxon>Pseudomonadaceae</taxon>
        <taxon>Pseudomonas</taxon>
    </lineage>
</organism>
<feature type="transmembrane region" description="Helical" evidence="1">
    <location>
        <begin position="85"/>
        <end position="103"/>
    </location>
</feature>
<name>A0A7Y1ADF0_PSEVE</name>
<comment type="caution">
    <text evidence="2">The sequence shown here is derived from an EMBL/GenBank/DDBJ whole genome shotgun (WGS) entry which is preliminary data.</text>
</comment>
<feature type="transmembrane region" description="Helical" evidence="1">
    <location>
        <begin position="12"/>
        <end position="33"/>
    </location>
</feature>
<feature type="transmembrane region" description="Helical" evidence="1">
    <location>
        <begin position="39"/>
        <end position="64"/>
    </location>
</feature>
<protein>
    <submittedName>
        <fullName evidence="2">Uncharacterized protein</fullName>
    </submittedName>
</protein>
<dbReference type="EMBL" id="JAAQWG010000122">
    <property type="protein sequence ID" value="NMY13745.1"/>
    <property type="molecule type" value="Genomic_DNA"/>
</dbReference>
<reference evidence="2 3" key="1">
    <citation type="journal article" date="2020" name="Front. Microbiol.">
        <title>Genetic Organization of the aprX-lipA2 Operon Affects the Proteolytic Potential of Pseudomonas Species in Milk.</title>
        <authorList>
            <person name="Maier C."/>
            <person name="Huptas C."/>
            <person name="von Neubeck M."/>
            <person name="Scherer S."/>
            <person name="Wenning M."/>
            <person name="Lucking G."/>
        </authorList>
    </citation>
    <scope>NUCLEOTIDE SEQUENCE [LARGE SCALE GENOMIC DNA]</scope>
    <source>
        <strain evidence="2 3">DSM 16272</strain>
    </source>
</reference>
<keyword evidence="1" id="KW-1133">Transmembrane helix</keyword>
<evidence type="ECO:0000313" key="2">
    <source>
        <dbReference type="EMBL" id="NMY13745.1"/>
    </source>
</evidence>
<keyword evidence="1" id="KW-0812">Transmembrane</keyword>
<evidence type="ECO:0000256" key="1">
    <source>
        <dbReference type="SAM" id="Phobius"/>
    </source>
</evidence>
<evidence type="ECO:0000313" key="3">
    <source>
        <dbReference type="Proteomes" id="UP000537729"/>
    </source>
</evidence>
<dbReference type="RefSeq" id="WP_169886725.1">
    <property type="nucleotide sequence ID" value="NZ_JAAQWG010000122.1"/>
</dbReference>
<proteinExistence type="predicted"/>
<gene>
    <name evidence="2" type="ORF">HBO38_36165</name>
</gene>
<sequence>MAGVRSEGNEMGVVLGVVVAFALYIFWGGYVAATLWGWFVVPLGVMAITYWHAVGLTCVVAAFAGVKSDDNIKESESLGEGVAKSVFMAVIIPAFLLAMGWFAHNHMS</sequence>
<dbReference type="Proteomes" id="UP000537729">
    <property type="component" value="Unassembled WGS sequence"/>
</dbReference>